<dbReference type="InterPro" id="IPR002885">
    <property type="entry name" value="PPR_rpt"/>
</dbReference>
<evidence type="ECO:0000256" key="1">
    <source>
        <dbReference type="ARBA" id="ARBA00022737"/>
    </source>
</evidence>
<dbReference type="Pfam" id="PF01535">
    <property type="entry name" value="PPR"/>
    <property type="match status" value="5"/>
</dbReference>
<evidence type="ECO:0000313" key="5">
    <source>
        <dbReference type="Proteomes" id="UP001157418"/>
    </source>
</evidence>
<evidence type="ECO:0000313" key="4">
    <source>
        <dbReference type="EMBL" id="CAH1428925.1"/>
    </source>
</evidence>
<evidence type="ECO:0008006" key="6">
    <source>
        <dbReference type="Google" id="ProtNLM"/>
    </source>
</evidence>
<keyword evidence="1" id="KW-0677">Repeat</keyword>
<protein>
    <recommendedName>
        <fullName evidence="6">Pentatricopeptide repeat-containing protein</fullName>
    </recommendedName>
</protein>
<dbReference type="EMBL" id="CAKMRJ010002317">
    <property type="protein sequence ID" value="CAH1428925.1"/>
    <property type="molecule type" value="Genomic_DNA"/>
</dbReference>
<dbReference type="Pfam" id="PF13041">
    <property type="entry name" value="PPR_2"/>
    <property type="match status" value="1"/>
</dbReference>
<name>A0AAU9N3U1_9ASTR</name>
<dbReference type="Proteomes" id="UP001157418">
    <property type="component" value="Unassembled WGS sequence"/>
</dbReference>
<dbReference type="FunFam" id="1.25.40.10:FF:001213">
    <property type="entry name" value="Pentatricopeptide repeat-containing protein, mitochondrial"/>
    <property type="match status" value="1"/>
</dbReference>
<dbReference type="Gene3D" id="1.25.40.10">
    <property type="entry name" value="Tetratricopeptide repeat domain"/>
    <property type="match status" value="2"/>
</dbReference>
<reference evidence="4 5" key="1">
    <citation type="submission" date="2022-01" db="EMBL/GenBank/DDBJ databases">
        <authorList>
            <person name="Xiong W."/>
            <person name="Schranz E."/>
        </authorList>
    </citation>
    <scope>NUCLEOTIDE SEQUENCE [LARGE SCALE GENOMIC DNA]</scope>
</reference>
<gene>
    <name evidence="4" type="ORF">LVIROSA_LOCUS15821</name>
</gene>
<keyword evidence="5" id="KW-1185">Reference proteome</keyword>
<sequence>MPLAELKEDVADNRDISPSEPKEAHPLQICIGTGWLPPFTSDFAASSISAGSAASISASSISAGSAAFLRQNSRFSDSRRTMYMFLEISFGRFTSESLAWEKCRQALPNTNIPLSASTNLAEPISLAKSIRITKLMRKDHYNLLSLLHKHHCNRRSIQQIHAHLVTTAAIIQTPPPPVSIWTTILHHYSLGNSPDEAFLLYKHHLHPTTLFYGDSFTYAFLIKSCANSHLPMSGSQLHSLTFKFGFESHVYVQTALVNMYVVCGHLLECRKVFDEIPERNLVTWNVLVTGLAKLGEIVLARSFFDMMPIKNVVSWSGMIDGYTRANQPKEAISLFRHMLALNDNTKPTEITILAVYPAIWNLGSLELCQSIHAYGEKNGFYMIDIRVTNALIDVYSRCGSVESALRVFEGITSEMRNLVSWTSIISVFAMHGMAREAVDSFKRMEEIGMKPNRVTYLSILSACSHGGLVEEGLVFFKKMVDESGIVPDIKHYGCLVDMLARAGRIEEAEKVALKVPKDLDNDVIWRVLLGACSSYNNVETGKRVTRRIFEKEKGYSSDYVLMSNIFSSVGDYVDSEKVRRKMDQMGVSKLPGRSSI</sequence>
<proteinExistence type="predicted"/>
<dbReference type="InterPro" id="IPR046848">
    <property type="entry name" value="E_motif"/>
</dbReference>
<organism evidence="4 5">
    <name type="scientific">Lactuca virosa</name>
    <dbReference type="NCBI Taxonomy" id="75947"/>
    <lineage>
        <taxon>Eukaryota</taxon>
        <taxon>Viridiplantae</taxon>
        <taxon>Streptophyta</taxon>
        <taxon>Embryophyta</taxon>
        <taxon>Tracheophyta</taxon>
        <taxon>Spermatophyta</taxon>
        <taxon>Magnoliopsida</taxon>
        <taxon>eudicotyledons</taxon>
        <taxon>Gunneridae</taxon>
        <taxon>Pentapetalae</taxon>
        <taxon>asterids</taxon>
        <taxon>campanulids</taxon>
        <taxon>Asterales</taxon>
        <taxon>Asteraceae</taxon>
        <taxon>Cichorioideae</taxon>
        <taxon>Cichorieae</taxon>
        <taxon>Lactucinae</taxon>
        <taxon>Lactuca</taxon>
    </lineage>
</organism>
<dbReference type="PANTHER" id="PTHR47926">
    <property type="entry name" value="PENTATRICOPEPTIDE REPEAT-CONTAINING PROTEIN"/>
    <property type="match status" value="1"/>
</dbReference>
<feature type="repeat" description="PPR" evidence="2">
    <location>
        <begin position="280"/>
        <end position="310"/>
    </location>
</feature>
<accession>A0AAU9N3U1</accession>
<evidence type="ECO:0000256" key="3">
    <source>
        <dbReference type="SAM" id="MobiDB-lite"/>
    </source>
</evidence>
<feature type="repeat" description="PPR" evidence="2">
    <location>
        <begin position="311"/>
        <end position="345"/>
    </location>
</feature>
<dbReference type="GO" id="GO:0003723">
    <property type="term" value="F:RNA binding"/>
    <property type="evidence" value="ECO:0007669"/>
    <property type="project" value="InterPro"/>
</dbReference>
<dbReference type="PROSITE" id="PS51375">
    <property type="entry name" value="PPR"/>
    <property type="match status" value="4"/>
</dbReference>
<dbReference type="InterPro" id="IPR011990">
    <property type="entry name" value="TPR-like_helical_dom_sf"/>
</dbReference>
<feature type="repeat" description="PPR" evidence="2">
    <location>
        <begin position="417"/>
        <end position="451"/>
    </location>
</feature>
<dbReference type="NCBIfam" id="TIGR00756">
    <property type="entry name" value="PPR"/>
    <property type="match status" value="4"/>
</dbReference>
<feature type="region of interest" description="Disordered" evidence="3">
    <location>
        <begin position="1"/>
        <end position="23"/>
    </location>
</feature>
<dbReference type="AlphaFoldDB" id="A0AAU9N3U1"/>
<dbReference type="InterPro" id="IPR046960">
    <property type="entry name" value="PPR_At4g14850-like_plant"/>
</dbReference>
<feature type="repeat" description="PPR" evidence="2">
    <location>
        <begin position="452"/>
        <end position="487"/>
    </location>
</feature>
<dbReference type="Pfam" id="PF20431">
    <property type="entry name" value="E_motif"/>
    <property type="match status" value="1"/>
</dbReference>
<dbReference type="GO" id="GO:0009451">
    <property type="term" value="P:RNA modification"/>
    <property type="evidence" value="ECO:0007669"/>
    <property type="project" value="InterPro"/>
</dbReference>
<dbReference type="PANTHER" id="PTHR47926:SF460">
    <property type="entry name" value="OS01G0815900 PROTEIN"/>
    <property type="match status" value="1"/>
</dbReference>
<evidence type="ECO:0000256" key="2">
    <source>
        <dbReference type="PROSITE-ProRule" id="PRU00708"/>
    </source>
</evidence>
<comment type="caution">
    <text evidence="4">The sequence shown here is derived from an EMBL/GenBank/DDBJ whole genome shotgun (WGS) entry which is preliminary data.</text>
</comment>